<evidence type="ECO:0008006" key="4">
    <source>
        <dbReference type="Google" id="ProtNLM"/>
    </source>
</evidence>
<organism evidence="2 3">
    <name type="scientific">Lysinibacillus xylanilyticus</name>
    <dbReference type="NCBI Taxonomy" id="582475"/>
    <lineage>
        <taxon>Bacteria</taxon>
        <taxon>Bacillati</taxon>
        <taxon>Bacillota</taxon>
        <taxon>Bacilli</taxon>
        <taxon>Bacillales</taxon>
        <taxon>Bacillaceae</taxon>
        <taxon>Lysinibacillus</taxon>
    </lineage>
</organism>
<proteinExistence type="predicted"/>
<dbReference type="RefSeq" id="WP_232733304.1">
    <property type="nucleotide sequence ID" value="NZ_PHQY01000695.1"/>
</dbReference>
<sequence length="111" mass="13776">VAFLLIFLLGVIDFRLFQYLPELFSLLFFWLLMEIFNFIIMPTVYFLQEGKEYFADYRSFWRKLLFFFRLIISYFWTSLTYVLAQVVGFFTWFRPQNKWRKTVHNATFDRA</sequence>
<keyword evidence="1" id="KW-0472">Membrane</keyword>
<gene>
    <name evidence="2" type="ORF">CWD94_26005</name>
</gene>
<keyword evidence="1" id="KW-0812">Transmembrane</keyword>
<accession>A0A2M9PYC2</accession>
<dbReference type="EMBL" id="PHQY01000695">
    <property type="protein sequence ID" value="PJO40830.1"/>
    <property type="molecule type" value="Genomic_DNA"/>
</dbReference>
<evidence type="ECO:0000313" key="2">
    <source>
        <dbReference type="EMBL" id="PJO40830.1"/>
    </source>
</evidence>
<feature type="non-terminal residue" evidence="2">
    <location>
        <position position="1"/>
    </location>
</feature>
<keyword evidence="1" id="KW-1133">Transmembrane helix</keyword>
<evidence type="ECO:0000256" key="1">
    <source>
        <dbReference type="SAM" id="Phobius"/>
    </source>
</evidence>
<protein>
    <recommendedName>
        <fullName evidence="4">Glycosyl transferase</fullName>
    </recommendedName>
</protein>
<comment type="caution">
    <text evidence="2">The sequence shown here is derived from an EMBL/GenBank/DDBJ whole genome shotgun (WGS) entry which is preliminary data.</text>
</comment>
<dbReference type="Proteomes" id="UP000232101">
    <property type="component" value="Unassembled WGS sequence"/>
</dbReference>
<dbReference type="AlphaFoldDB" id="A0A2M9PYC2"/>
<evidence type="ECO:0000313" key="3">
    <source>
        <dbReference type="Proteomes" id="UP000232101"/>
    </source>
</evidence>
<feature type="transmembrane region" description="Helical" evidence="1">
    <location>
        <begin position="67"/>
        <end position="93"/>
    </location>
</feature>
<reference evidence="2 3" key="1">
    <citation type="submission" date="2017-11" db="EMBL/GenBank/DDBJ databases">
        <title>Bacterial isolate from king chilli rhizosphere.</title>
        <authorList>
            <person name="Takhelmayum P."/>
            <person name="Sarangthem I."/>
        </authorList>
    </citation>
    <scope>NUCLEOTIDE SEQUENCE [LARGE SCALE GENOMIC DNA]</scope>
    <source>
        <strain evidence="3">t26</strain>
    </source>
</reference>
<name>A0A2M9PYC2_9BACI</name>
<feature type="transmembrane region" description="Helical" evidence="1">
    <location>
        <begin position="27"/>
        <end position="47"/>
    </location>
</feature>